<evidence type="ECO:0000256" key="1">
    <source>
        <dbReference type="SAM" id="Phobius"/>
    </source>
</evidence>
<dbReference type="EMBL" id="WMJY01000004">
    <property type="protein sequence ID" value="MTH28925.1"/>
    <property type="molecule type" value="Genomic_DNA"/>
</dbReference>
<evidence type="ECO:0000313" key="3">
    <source>
        <dbReference type="Proteomes" id="UP000488936"/>
    </source>
</evidence>
<keyword evidence="1" id="KW-1133">Transmembrane helix</keyword>
<protein>
    <submittedName>
        <fullName evidence="2">Uncharacterized protein</fullName>
    </submittedName>
</protein>
<keyword evidence="1" id="KW-0812">Transmembrane</keyword>
<dbReference type="Proteomes" id="UP000488936">
    <property type="component" value="Unassembled WGS sequence"/>
</dbReference>
<feature type="transmembrane region" description="Helical" evidence="1">
    <location>
        <begin position="134"/>
        <end position="158"/>
    </location>
</feature>
<organism evidence="2 3">
    <name type="scientific">Myroides pelagicus</name>
    <dbReference type="NCBI Taxonomy" id="270914"/>
    <lineage>
        <taxon>Bacteria</taxon>
        <taxon>Pseudomonadati</taxon>
        <taxon>Bacteroidota</taxon>
        <taxon>Flavobacteriia</taxon>
        <taxon>Flavobacteriales</taxon>
        <taxon>Flavobacteriaceae</taxon>
        <taxon>Myroides</taxon>
    </lineage>
</organism>
<dbReference type="AlphaFoldDB" id="A0A7K1GJ57"/>
<gene>
    <name evidence="2" type="ORF">GJV77_03180</name>
</gene>
<evidence type="ECO:0000313" key="2">
    <source>
        <dbReference type="EMBL" id="MTH28925.1"/>
    </source>
</evidence>
<sequence>MDYDREMQYYQKPDNSIIFLQTPDQKIVQYYTEYDSYNFYREGETVNLYVDKQTGKQYIYDTNKQVDVLIQLAVLQIILYFVGILTAVLQGPLKIWGVVGFLYGVRLPAFTGLFVQEVYTNIIIYNNNPTNKNIPIHAVSIAISIVYLVFLIKLIMYYREAKAKQLTRTLQSTK</sequence>
<reference evidence="2 3" key="1">
    <citation type="journal article" date="2006" name="Int. J. Syst. Evol. Microbiol.">
        <title>Myroides pelagicus sp. nov., isolated from seawater in Thailand.</title>
        <authorList>
            <person name="Yoon J."/>
            <person name="Maneerat S."/>
            <person name="Kawai F."/>
            <person name="Yokota A."/>
        </authorList>
    </citation>
    <scope>NUCLEOTIDE SEQUENCE [LARGE SCALE GENOMIC DNA]</scope>
    <source>
        <strain evidence="2 3">SM1T</strain>
    </source>
</reference>
<comment type="caution">
    <text evidence="2">The sequence shown here is derived from an EMBL/GenBank/DDBJ whole genome shotgun (WGS) entry which is preliminary data.</text>
</comment>
<keyword evidence="1" id="KW-0472">Membrane</keyword>
<feature type="transmembrane region" description="Helical" evidence="1">
    <location>
        <begin position="68"/>
        <end position="88"/>
    </location>
</feature>
<dbReference type="RefSeq" id="WP_155034904.1">
    <property type="nucleotide sequence ID" value="NZ_JBHTIG010000052.1"/>
</dbReference>
<accession>A0A7K1GJ57</accession>
<name>A0A7K1GJ57_9FLAO</name>
<proteinExistence type="predicted"/>
<dbReference type="OrthoDB" id="9931862at2"/>
<keyword evidence="3" id="KW-1185">Reference proteome</keyword>